<organism evidence="1 2">
    <name type="scientific">Coregonus suidteri</name>
    <dbReference type="NCBI Taxonomy" id="861788"/>
    <lineage>
        <taxon>Eukaryota</taxon>
        <taxon>Metazoa</taxon>
        <taxon>Chordata</taxon>
        <taxon>Craniata</taxon>
        <taxon>Vertebrata</taxon>
        <taxon>Euteleostomi</taxon>
        <taxon>Actinopterygii</taxon>
        <taxon>Neopterygii</taxon>
        <taxon>Teleostei</taxon>
        <taxon>Protacanthopterygii</taxon>
        <taxon>Salmoniformes</taxon>
        <taxon>Salmonidae</taxon>
        <taxon>Coregoninae</taxon>
        <taxon>Coregonus</taxon>
    </lineage>
</organism>
<dbReference type="AlphaFoldDB" id="A0AAN8M7C4"/>
<comment type="caution">
    <text evidence="1">The sequence shown here is derived from an EMBL/GenBank/DDBJ whole genome shotgun (WGS) entry which is preliminary data.</text>
</comment>
<sequence>MVDIFNTHGSPEVRGHERWNKTAMGKSLDGFQEWWEDNLKVSSVQASRVLTLSPAAVWTGTAAVIEYTVCD</sequence>
<gene>
    <name evidence="1" type="ORF">J4Q44_G00038060</name>
</gene>
<evidence type="ECO:0000313" key="1">
    <source>
        <dbReference type="EMBL" id="KAK6324464.1"/>
    </source>
</evidence>
<accession>A0AAN8M7C4</accession>
<reference evidence="1 2" key="1">
    <citation type="submission" date="2021-04" db="EMBL/GenBank/DDBJ databases">
        <authorList>
            <person name="De Guttry C."/>
            <person name="Zahm M."/>
            <person name="Klopp C."/>
            <person name="Cabau C."/>
            <person name="Louis A."/>
            <person name="Berthelot C."/>
            <person name="Parey E."/>
            <person name="Roest Crollius H."/>
            <person name="Montfort J."/>
            <person name="Robinson-Rechavi M."/>
            <person name="Bucao C."/>
            <person name="Bouchez O."/>
            <person name="Gislard M."/>
            <person name="Lluch J."/>
            <person name="Milhes M."/>
            <person name="Lampietro C."/>
            <person name="Lopez Roques C."/>
            <person name="Donnadieu C."/>
            <person name="Braasch I."/>
            <person name="Desvignes T."/>
            <person name="Postlethwait J."/>
            <person name="Bobe J."/>
            <person name="Wedekind C."/>
            <person name="Guiguen Y."/>
        </authorList>
    </citation>
    <scope>NUCLEOTIDE SEQUENCE [LARGE SCALE GENOMIC DNA]</scope>
    <source>
        <strain evidence="1">Cs_M1</strain>
        <tissue evidence="1">Blood</tissue>
    </source>
</reference>
<protein>
    <submittedName>
        <fullName evidence="1">Uncharacterized protein</fullName>
    </submittedName>
</protein>
<dbReference type="Proteomes" id="UP001356427">
    <property type="component" value="Unassembled WGS sequence"/>
</dbReference>
<name>A0AAN8M7C4_9TELE</name>
<evidence type="ECO:0000313" key="2">
    <source>
        <dbReference type="Proteomes" id="UP001356427"/>
    </source>
</evidence>
<dbReference type="EMBL" id="JAGTTL010000003">
    <property type="protein sequence ID" value="KAK6324464.1"/>
    <property type="molecule type" value="Genomic_DNA"/>
</dbReference>
<keyword evidence="2" id="KW-1185">Reference proteome</keyword>
<proteinExistence type="predicted"/>